<sequence length="172" mass="19079">MIYSSVGCKFDLAAGSDDTISELRVATGDQSMIEETDVLEHISADGDTASTTEIAFLCIHFDRKTGMCVVSCDERVSTLRNIHFYVIREILRAMYLTNNGFEPIGVCRDVGVNEDENVSSCPRYSSIPGRIRTLYVVFNGDEDATVFIRVFMGHVTGIIRGVVVDDDDLYTL</sequence>
<dbReference type="AlphaFoldDB" id="A0A521DJE1"/>
<reference evidence="1 2" key="1">
    <citation type="submission" date="2017-05" db="EMBL/GenBank/DDBJ databases">
        <authorList>
            <person name="Varghese N."/>
            <person name="Submissions S."/>
        </authorList>
    </citation>
    <scope>NUCLEOTIDE SEQUENCE [LARGE SCALE GENOMIC DNA]</scope>
    <source>
        <strain evidence="1 2">DSM 19504</strain>
    </source>
</reference>
<name>A0A521DJE1_9EURY</name>
<organism evidence="1 2">
    <name type="scientific">Halorubrum cibi</name>
    <dbReference type="NCBI Taxonomy" id="413815"/>
    <lineage>
        <taxon>Archaea</taxon>
        <taxon>Methanobacteriati</taxon>
        <taxon>Methanobacteriota</taxon>
        <taxon>Stenosarchaea group</taxon>
        <taxon>Halobacteria</taxon>
        <taxon>Halobacteriales</taxon>
        <taxon>Haloferacaceae</taxon>
        <taxon>Halorubrum</taxon>
    </lineage>
</organism>
<protein>
    <submittedName>
        <fullName evidence="1">Uncharacterized protein</fullName>
    </submittedName>
</protein>
<accession>A0A521DJE1</accession>
<gene>
    <name evidence="1" type="ORF">SAMN06264867_10761</name>
</gene>
<evidence type="ECO:0000313" key="2">
    <source>
        <dbReference type="Proteomes" id="UP000319712"/>
    </source>
</evidence>
<keyword evidence="2" id="KW-1185">Reference proteome</keyword>
<proteinExistence type="predicted"/>
<dbReference type="EMBL" id="FXTD01000007">
    <property type="protein sequence ID" value="SMO71863.1"/>
    <property type="molecule type" value="Genomic_DNA"/>
</dbReference>
<dbReference type="Proteomes" id="UP000319712">
    <property type="component" value="Unassembled WGS sequence"/>
</dbReference>
<evidence type="ECO:0000313" key="1">
    <source>
        <dbReference type="EMBL" id="SMO71863.1"/>
    </source>
</evidence>